<dbReference type="KEGG" id="cps:CPS_3693"/>
<protein>
    <submittedName>
        <fullName evidence="1">Uncharacterized protein</fullName>
    </submittedName>
</protein>
<dbReference type="HOGENOM" id="CLU_3342569_0_0_6"/>
<reference evidence="1" key="1">
    <citation type="journal article" date="2005" name="Proc. Natl. Acad. Sci. U.S.A.">
        <title>The psychrophilic lifestyle as revealed by the genome sequence of Colwellia psychrerythraea 34H through genomic and proteomic analyses.</title>
        <authorList>
            <person name="Methe B.A."/>
            <person name="Nelson K.E."/>
            <person name="Deming J.W."/>
            <person name="Momen B."/>
            <person name="Melamud E."/>
            <person name="Zhang X."/>
            <person name="Moult J."/>
            <person name="Madupu R."/>
            <person name="Nelson W.C."/>
            <person name="Dodson R.J."/>
            <person name="Brinkac L.M."/>
            <person name="Daugherty S.C."/>
            <person name="Durkin A.S."/>
            <person name="DeBoy R.T."/>
            <person name="Kolonay J.F."/>
            <person name="Sullivan S.A."/>
            <person name="Zhou L."/>
            <person name="Davidsen T.M."/>
            <person name="Wu M."/>
            <person name="Huston A.L."/>
            <person name="Lewis M."/>
            <person name="Weaver B."/>
            <person name="Weidman J.F."/>
            <person name="Khouri H."/>
            <person name="Utterback T.R."/>
            <person name="Feldblyum T.V."/>
            <person name="Fraser C.M."/>
        </authorList>
    </citation>
    <scope>NUCLEOTIDE SEQUENCE [LARGE SCALE GENOMIC DNA]</scope>
    <source>
        <strain evidence="1">34H</strain>
    </source>
</reference>
<dbReference type="EMBL" id="CP000083">
    <property type="protein sequence ID" value="AAZ28179.1"/>
    <property type="molecule type" value="Genomic_DNA"/>
</dbReference>
<proteinExistence type="predicted"/>
<organism evidence="1 2">
    <name type="scientific">Colwellia psychrerythraea (strain 34H / ATCC BAA-681)</name>
    <name type="common">Vibrio psychroerythus</name>
    <dbReference type="NCBI Taxonomy" id="167879"/>
    <lineage>
        <taxon>Bacteria</taxon>
        <taxon>Pseudomonadati</taxon>
        <taxon>Pseudomonadota</taxon>
        <taxon>Gammaproteobacteria</taxon>
        <taxon>Alteromonadales</taxon>
        <taxon>Colwelliaceae</taxon>
        <taxon>Colwellia</taxon>
    </lineage>
</organism>
<gene>
    <name evidence="1" type="ordered locus">CPS_3693</name>
</gene>
<name>Q47XV9_COLP3</name>
<accession>Q47XV9</accession>
<dbReference type="AlphaFoldDB" id="Q47XV9"/>
<dbReference type="STRING" id="167879.CPS_3693"/>
<evidence type="ECO:0000313" key="1">
    <source>
        <dbReference type="EMBL" id="AAZ28179.1"/>
    </source>
</evidence>
<dbReference type="Proteomes" id="UP000000547">
    <property type="component" value="Chromosome"/>
</dbReference>
<evidence type="ECO:0000313" key="2">
    <source>
        <dbReference type="Proteomes" id="UP000000547"/>
    </source>
</evidence>
<sequence length="37" mass="4382">MPKINKLKRLGNEQYIYDKKAEKQVKKYPVGFCNTHA</sequence>